<sequence length="191" mass="20913">MRFLFLTNHRLAFLPHVSPNGNALRFSYCTLGVRETQRYLSPLAKLALAHDGAIERIETIKPYALPPWHRHMAAEYDSDKEAAADADIGDNVTETSNIRQLLIATSASARNGLVDMGGVVRNTAGGGATDDVIAKYSVTLGPRDEQNAYTAELEAIATVLRCMSDGLRHRDVIIATRNRSALQAIAKPRQQ</sequence>
<evidence type="ECO:0000313" key="2">
    <source>
        <dbReference type="Proteomes" id="UP000693942"/>
    </source>
</evidence>
<comment type="caution">
    <text evidence="1">The sequence shown here is derived from an EMBL/GenBank/DDBJ whole genome shotgun (WGS) entry which is preliminary data.</text>
</comment>
<evidence type="ECO:0000313" key="1">
    <source>
        <dbReference type="EMBL" id="KAG7413390.1"/>
    </source>
</evidence>
<proteinExistence type="predicted"/>
<dbReference type="EMBL" id="JAELUR010000022">
    <property type="protein sequence ID" value="KAG7413390.1"/>
    <property type="molecule type" value="Genomic_DNA"/>
</dbReference>
<name>A0A8J5TSN7_FUSOX</name>
<dbReference type="Proteomes" id="UP000693942">
    <property type="component" value="Unassembled WGS sequence"/>
</dbReference>
<organism evidence="1 2">
    <name type="scientific">Fusarium oxysporum f. sp. raphani</name>
    <dbReference type="NCBI Taxonomy" id="96318"/>
    <lineage>
        <taxon>Eukaryota</taxon>
        <taxon>Fungi</taxon>
        <taxon>Dikarya</taxon>
        <taxon>Ascomycota</taxon>
        <taxon>Pezizomycotina</taxon>
        <taxon>Sordariomycetes</taxon>
        <taxon>Hypocreomycetidae</taxon>
        <taxon>Hypocreales</taxon>
        <taxon>Nectriaceae</taxon>
        <taxon>Fusarium</taxon>
        <taxon>Fusarium oxysporum species complex</taxon>
    </lineage>
</organism>
<protein>
    <recommendedName>
        <fullName evidence="3">RNase H type-1 domain-containing protein</fullName>
    </recommendedName>
</protein>
<accession>A0A8J5TSN7</accession>
<gene>
    <name evidence="1" type="ORF">Forpi1262_v017057</name>
</gene>
<dbReference type="AlphaFoldDB" id="A0A8J5TSN7"/>
<reference evidence="1" key="1">
    <citation type="submission" date="2021-04" db="EMBL/GenBank/DDBJ databases">
        <title>First draft genome resource for Brassicaceae pathogens Fusarium oxysporum f. sp. raphani and Fusarium oxysporum f. sp. rapae.</title>
        <authorList>
            <person name="Asai S."/>
        </authorList>
    </citation>
    <scope>NUCLEOTIDE SEQUENCE</scope>
    <source>
        <strain evidence="1">Tf1262</strain>
    </source>
</reference>
<evidence type="ECO:0008006" key="3">
    <source>
        <dbReference type="Google" id="ProtNLM"/>
    </source>
</evidence>